<dbReference type="InterPro" id="IPR050116">
    <property type="entry name" value="DNA_polymerase-Y"/>
</dbReference>
<keyword evidence="2" id="KW-0235">DNA replication</keyword>
<dbReference type="AlphaFoldDB" id="A0A437S7S5"/>
<name>A0A437S7S5_9FIRM</name>
<dbReference type="InterPro" id="IPR043502">
    <property type="entry name" value="DNA/RNA_pol_sf"/>
</dbReference>
<dbReference type="Gene3D" id="3.30.1490.100">
    <property type="entry name" value="DNA polymerase, Y-family, little finger domain"/>
    <property type="match status" value="1"/>
</dbReference>
<keyword evidence="2" id="KW-0227">DNA damage</keyword>
<dbReference type="InterPro" id="IPR017961">
    <property type="entry name" value="DNA_pol_Y-fam_little_finger"/>
</dbReference>
<evidence type="ECO:0000256" key="1">
    <source>
        <dbReference type="ARBA" id="ARBA00010945"/>
    </source>
</evidence>
<keyword evidence="2" id="KW-0515">Mutator protein</keyword>
<dbReference type="Gene3D" id="3.40.1170.60">
    <property type="match status" value="1"/>
</dbReference>
<dbReference type="PANTHER" id="PTHR11076">
    <property type="entry name" value="DNA REPAIR POLYMERASE UMUC / TRANSFERASE FAMILY MEMBER"/>
    <property type="match status" value="1"/>
</dbReference>
<sequence>MKERQILHIDMNSFYASVELLDKPELKNKPVAVGGDVEKRHGIILAKNILAKNSGVKTAEPIWEAKKKCPDLIILPPNYEKYLFYSRKSHEMYYSYTNQVEPFGMDECWLDVTGSYGLFGSGVKIGNEIRKRIKRELGLTVSIGVSFNKVFAKFGSDYKKPDALTYISKENYKDIIWPLNVEEMIMVGPKTKKKLNKLGIYKLSDLALANPKMLKNIFGINGVKIWQWANGRDESPVKDYKFRNPIKSIGHGITCSSDLVDDFEVRRVFQQLSQKVSGRLIDSGLKALGVQIYIRDSTLSSMTLQGKLNYPSYSSLELTERAMELFKSKYRWKHNVRAVAIRAINLRDILEVYQVHFLEDVGEHEKKLRMERTVKSIRDRFGKDSITYGNLIGDLKMPDDGRDIVIMPNSFIQS</sequence>
<dbReference type="GO" id="GO:0042276">
    <property type="term" value="P:error-prone translesion synthesis"/>
    <property type="evidence" value="ECO:0007669"/>
    <property type="project" value="TreeGrafter"/>
</dbReference>
<dbReference type="Pfam" id="PF00817">
    <property type="entry name" value="IMS"/>
    <property type="match status" value="1"/>
</dbReference>
<dbReference type="CDD" id="cd03586">
    <property type="entry name" value="PolY_Pol_IV_kappa"/>
    <property type="match status" value="1"/>
</dbReference>
<evidence type="ECO:0000313" key="4">
    <source>
        <dbReference type="EMBL" id="RVU55032.1"/>
    </source>
</evidence>
<keyword evidence="2" id="KW-0238">DNA-binding</keyword>
<dbReference type="GO" id="GO:0005829">
    <property type="term" value="C:cytosol"/>
    <property type="evidence" value="ECO:0007669"/>
    <property type="project" value="TreeGrafter"/>
</dbReference>
<comment type="caution">
    <text evidence="4">The sequence shown here is derived from an EMBL/GenBank/DDBJ whole genome shotgun (WGS) entry which is preliminary data.</text>
</comment>
<keyword evidence="2" id="KW-0234">DNA repair</keyword>
<comment type="similarity">
    <text evidence="1 2">Belongs to the DNA polymerase type-Y family.</text>
</comment>
<dbReference type="InterPro" id="IPR043128">
    <property type="entry name" value="Rev_trsase/Diguanyl_cyclase"/>
</dbReference>
<dbReference type="InterPro" id="IPR022880">
    <property type="entry name" value="DNApol_IV"/>
</dbReference>
<feature type="domain" description="UmuC" evidence="3">
    <location>
        <begin position="6"/>
        <end position="188"/>
    </location>
</feature>
<dbReference type="OrthoDB" id="9808813at2"/>
<dbReference type="GO" id="GO:0003887">
    <property type="term" value="F:DNA-directed DNA polymerase activity"/>
    <property type="evidence" value="ECO:0007669"/>
    <property type="project" value="UniProtKB-UniRule"/>
</dbReference>
<dbReference type="GO" id="GO:0006281">
    <property type="term" value="P:DNA repair"/>
    <property type="evidence" value="ECO:0007669"/>
    <property type="project" value="UniProtKB-UniRule"/>
</dbReference>
<feature type="site" description="Substrate discrimination" evidence="2">
    <location>
        <position position="15"/>
    </location>
</feature>
<keyword evidence="2" id="KW-0963">Cytoplasm</keyword>
<dbReference type="NCBIfam" id="NF002677">
    <property type="entry name" value="PRK02406.1"/>
    <property type="match status" value="1"/>
</dbReference>
<dbReference type="EC" id="2.7.7.7" evidence="2"/>
<evidence type="ECO:0000259" key="3">
    <source>
        <dbReference type="PROSITE" id="PS50173"/>
    </source>
</evidence>
<dbReference type="HAMAP" id="MF_01113">
    <property type="entry name" value="DNApol_IV"/>
    <property type="match status" value="1"/>
</dbReference>
<evidence type="ECO:0000313" key="5">
    <source>
        <dbReference type="Proteomes" id="UP000288812"/>
    </source>
</evidence>
<feature type="active site" evidence="2">
    <location>
        <position position="107"/>
    </location>
</feature>
<accession>A0A437S7S5</accession>
<dbReference type="SUPFAM" id="SSF100879">
    <property type="entry name" value="Lesion bypass DNA polymerase (Y-family), little finger domain"/>
    <property type="match status" value="1"/>
</dbReference>
<dbReference type="GO" id="GO:0000287">
    <property type="term" value="F:magnesium ion binding"/>
    <property type="evidence" value="ECO:0007669"/>
    <property type="project" value="UniProtKB-UniRule"/>
</dbReference>
<keyword evidence="2 4" id="KW-0808">Transferase</keyword>
<dbReference type="PROSITE" id="PS50173">
    <property type="entry name" value="UMUC"/>
    <property type="match status" value="1"/>
</dbReference>
<protein>
    <recommendedName>
        <fullName evidence="2">DNA polymerase IV</fullName>
        <shortName evidence="2">Pol IV</shortName>
        <ecNumber evidence="2">2.7.7.7</ecNumber>
    </recommendedName>
</protein>
<proteinExistence type="inferred from homology"/>
<dbReference type="GO" id="GO:0006261">
    <property type="term" value="P:DNA-templated DNA replication"/>
    <property type="evidence" value="ECO:0007669"/>
    <property type="project" value="UniProtKB-UniRule"/>
</dbReference>
<dbReference type="SUPFAM" id="SSF56672">
    <property type="entry name" value="DNA/RNA polymerases"/>
    <property type="match status" value="1"/>
</dbReference>
<feature type="binding site" evidence="2">
    <location>
        <position position="10"/>
    </location>
    <ligand>
        <name>Mg(2+)</name>
        <dbReference type="ChEBI" id="CHEBI:18420"/>
    </ligand>
</feature>
<comment type="subunit">
    <text evidence="2">Monomer.</text>
</comment>
<dbReference type="InterPro" id="IPR001126">
    <property type="entry name" value="UmuC"/>
</dbReference>
<keyword evidence="5" id="KW-1185">Reference proteome</keyword>
<keyword evidence="2" id="KW-0239">DNA-directed DNA polymerase</keyword>
<organism evidence="4 5">
    <name type="scientific">Anaerosphaera multitolerans</name>
    <dbReference type="NCBI Taxonomy" id="2487351"/>
    <lineage>
        <taxon>Bacteria</taxon>
        <taxon>Bacillati</taxon>
        <taxon>Bacillota</taxon>
        <taxon>Tissierellia</taxon>
        <taxon>Tissierellales</taxon>
        <taxon>Peptoniphilaceae</taxon>
        <taxon>Anaerosphaera</taxon>
    </lineage>
</organism>
<comment type="subcellular location">
    <subcellularLocation>
        <location evidence="2">Cytoplasm</location>
    </subcellularLocation>
</comment>
<comment type="catalytic activity">
    <reaction evidence="2">
        <text>DNA(n) + a 2'-deoxyribonucleoside 5'-triphosphate = DNA(n+1) + diphosphate</text>
        <dbReference type="Rhea" id="RHEA:22508"/>
        <dbReference type="Rhea" id="RHEA-COMP:17339"/>
        <dbReference type="Rhea" id="RHEA-COMP:17340"/>
        <dbReference type="ChEBI" id="CHEBI:33019"/>
        <dbReference type="ChEBI" id="CHEBI:61560"/>
        <dbReference type="ChEBI" id="CHEBI:173112"/>
        <dbReference type="EC" id="2.7.7.7"/>
    </reaction>
</comment>
<dbReference type="PANTHER" id="PTHR11076:SF33">
    <property type="entry name" value="DNA POLYMERASE KAPPA"/>
    <property type="match status" value="1"/>
</dbReference>
<keyword evidence="2" id="KW-0479">Metal-binding</keyword>
<comment type="cofactor">
    <cofactor evidence="2">
        <name>Mg(2+)</name>
        <dbReference type="ChEBI" id="CHEBI:18420"/>
    </cofactor>
    <text evidence="2">Binds 2 magnesium ions per subunit.</text>
</comment>
<dbReference type="EMBL" id="RLIH01000004">
    <property type="protein sequence ID" value="RVU55032.1"/>
    <property type="molecule type" value="Genomic_DNA"/>
</dbReference>
<comment type="function">
    <text evidence="2">Poorly processive, error-prone DNA polymerase involved in untargeted mutagenesis. Copies undamaged DNA at stalled replication forks, which arise in vivo from mismatched or misaligned primer ends. These misaligned primers can be extended by PolIV. Exhibits no 3'-5' exonuclease (proofreading) activity. May be involved in translesional synthesis, in conjunction with the beta clamp from PolIII.</text>
</comment>
<keyword evidence="2 4" id="KW-0548">Nucleotidyltransferase</keyword>
<dbReference type="GO" id="GO:0009432">
    <property type="term" value="P:SOS response"/>
    <property type="evidence" value="ECO:0007669"/>
    <property type="project" value="TreeGrafter"/>
</dbReference>
<dbReference type="Gene3D" id="1.10.150.20">
    <property type="entry name" value="5' to 3' exonuclease, C-terminal subdomain"/>
    <property type="match status" value="1"/>
</dbReference>
<reference evidence="4 5" key="1">
    <citation type="submission" date="2018-11" db="EMBL/GenBank/DDBJ databases">
        <title>Genome sequencing and assembly of Anaerosphaera sp. nov., GS7-6-2.</title>
        <authorList>
            <person name="Rettenmaier R."/>
            <person name="Liebl W."/>
            <person name="Zverlov V."/>
        </authorList>
    </citation>
    <scope>NUCLEOTIDE SEQUENCE [LARGE SCALE GENOMIC DNA]</scope>
    <source>
        <strain evidence="4 5">GS7-6-2</strain>
    </source>
</reference>
<dbReference type="Proteomes" id="UP000288812">
    <property type="component" value="Unassembled WGS sequence"/>
</dbReference>
<dbReference type="GO" id="GO:0003684">
    <property type="term" value="F:damaged DNA binding"/>
    <property type="evidence" value="ECO:0007669"/>
    <property type="project" value="InterPro"/>
</dbReference>
<gene>
    <name evidence="2" type="primary">dinB</name>
    <name evidence="4" type="ORF">EF514_03845</name>
</gene>
<feature type="binding site" evidence="2">
    <location>
        <position position="106"/>
    </location>
    <ligand>
        <name>Mg(2+)</name>
        <dbReference type="ChEBI" id="CHEBI:18420"/>
    </ligand>
</feature>
<dbReference type="Gene3D" id="3.30.70.270">
    <property type="match status" value="1"/>
</dbReference>
<dbReference type="Pfam" id="PF11799">
    <property type="entry name" value="IMS_C"/>
    <property type="match status" value="1"/>
</dbReference>
<dbReference type="InterPro" id="IPR036775">
    <property type="entry name" value="DNA_pol_Y-fam_lit_finger_sf"/>
</dbReference>
<dbReference type="RefSeq" id="WP_127724019.1">
    <property type="nucleotide sequence ID" value="NZ_RLIH01000004.1"/>
</dbReference>
<evidence type="ECO:0000256" key="2">
    <source>
        <dbReference type="HAMAP-Rule" id="MF_01113"/>
    </source>
</evidence>
<keyword evidence="2" id="KW-0460">Magnesium</keyword>